<dbReference type="AlphaFoldDB" id="A0A915EKU1"/>
<evidence type="ECO:0000313" key="1">
    <source>
        <dbReference type="Proteomes" id="UP000887574"/>
    </source>
</evidence>
<evidence type="ECO:0000313" key="2">
    <source>
        <dbReference type="WBParaSite" id="jg6984"/>
    </source>
</evidence>
<keyword evidence="1" id="KW-1185">Reference proteome</keyword>
<sequence>MPNQIAGGWEFLQRSQDALNSFTVINALQDDKVPTPVAEVVVMEENVAKKDAQIDGRDEVIVSEDHEVIVLHDFE</sequence>
<accession>A0A915EKU1</accession>
<dbReference type="WBParaSite" id="jg6984">
    <property type="protein sequence ID" value="jg6984"/>
    <property type="gene ID" value="jg6984"/>
</dbReference>
<organism evidence="1 2">
    <name type="scientific">Ditylenchus dipsaci</name>
    <dbReference type="NCBI Taxonomy" id="166011"/>
    <lineage>
        <taxon>Eukaryota</taxon>
        <taxon>Metazoa</taxon>
        <taxon>Ecdysozoa</taxon>
        <taxon>Nematoda</taxon>
        <taxon>Chromadorea</taxon>
        <taxon>Rhabditida</taxon>
        <taxon>Tylenchina</taxon>
        <taxon>Tylenchomorpha</taxon>
        <taxon>Sphaerularioidea</taxon>
        <taxon>Anguinidae</taxon>
        <taxon>Anguininae</taxon>
        <taxon>Ditylenchus</taxon>
    </lineage>
</organism>
<protein>
    <submittedName>
        <fullName evidence="2">Uncharacterized protein</fullName>
    </submittedName>
</protein>
<dbReference type="Proteomes" id="UP000887574">
    <property type="component" value="Unplaced"/>
</dbReference>
<name>A0A915EKU1_9BILA</name>
<reference evidence="2" key="1">
    <citation type="submission" date="2022-11" db="UniProtKB">
        <authorList>
            <consortium name="WormBaseParasite"/>
        </authorList>
    </citation>
    <scope>IDENTIFICATION</scope>
</reference>
<proteinExistence type="predicted"/>